<feature type="transmembrane region" description="Helical" evidence="2">
    <location>
        <begin position="32"/>
        <end position="55"/>
    </location>
</feature>
<comment type="caution">
    <text evidence="3">The sequence shown here is derived from an EMBL/GenBank/DDBJ whole genome shotgun (WGS) entry which is preliminary data.</text>
</comment>
<protein>
    <submittedName>
        <fullName evidence="3">Uncharacterized protein</fullName>
    </submittedName>
</protein>
<organism evidence="3 4">
    <name type="scientific">Galdieria yellowstonensis</name>
    <dbReference type="NCBI Taxonomy" id="3028027"/>
    <lineage>
        <taxon>Eukaryota</taxon>
        <taxon>Rhodophyta</taxon>
        <taxon>Bangiophyceae</taxon>
        <taxon>Galdieriales</taxon>
        <taxon>Galdieriaceae</taxon>
        <taxon>Galdieria</taxon>
    </lineage>
</organism>
<accession>A0AAV9IID7</accession>
<feature type="region of interest" description="Disordered" evidence="1">
    <location>
        <begin position="1"/>
        <end position="20"/>
    </location>
</feature>
<dbReference type="AlphaFoldDB" id="A0AAV9IID7"/>
<keyword evidence="2" id="KW-0812">Transmembrane</keyword>
<feature type="compositionally biased region" description="Basic residues" evidence="1">
    <location>
        <begin position="1"/>
        <end position="12"/>
    </location>
</feature>
<feature type="transmembrane region" description="Helical" evidence="2">
    <location>
        <begin position="61"/>
        <end position="87"/>
    </location>
</feature>
<name>A0AAV9IID7_9RHOD</name>
<proteinExistence type="predicted"/>
<evidence type="ECO:0000256" key="1">
    <source>
        <dbReference type="SAM" id="MobiDB-lite"/>
    </source>
</evidence>
<keyword evidence="2" id="KW-0472">Membrane</keyword>
<keyword evidence="4" id="KW-1185">Reference proteome</keyword>
<dbReference type="EMBL" id="JANCYU010000048">
    <property type="protein sequence ID" value="KAK4527117.1"/>
    <property type="molecule type" value="Genomic_DNA"/>
</dbReference>
<evidence type="ECO:0000256" key="2">
    <source>
        <dbReference type="SAM" id="Phobius"/>
    </source>
</evidence>
<evidence type="ECO:0000313" key="4">
    <source>
        <dbReference type="Proteomes" id="UP001300502"/>
    </source>
</evidence>
<dbReference type="Proteomes" id="UP001300502">
    <property type="component" value="Unassembled WGS sequence"/>
</dbReference>
<gene>
    <name evidence="3" type="ORF">GAYE_SCF35G5039</name>
</gene>
<sequence>MPRNHSLSKRKATNTPTSPLRQLFSSFSRSRVAAGAGLCAGVGFGNCATIGGLFFPPGFHVGVSAGTGICLGYGVGLGFDFSLGSLFDWLDSLLR</sequence>
<keyword evidence="2" id="KW-1133">Transmembrane helix</keyword>
<evidence type="ECO:0000313" key="3">
    <source>
        <dbReference type="EMBL" id="KAK4527117.1"/>
    </source>
</evidence>
<reference evidence="3 4" key="1">
    <citation type="submission" date="2022-07" db="EMBL/GenBank/DDBJ databases">
        <title>Genome-wide signatures of adaptation to extreme environments.</title>
        <authorList>
            <person name="Cho C.H."/>
            <person name="Yoon H.S."/>
        </authorList>
    </citation>
    <scope>NUCLEOTIDE SEQUENCE [LARGE SCALE GENOMIC DNA]</scope>
    <source>
        <strain evidence="3 4">108.79 E11</strain>
    </source>
</reference>